<accession>A0A011M5G4</accession>
<dbReference type="Gene3D" id="3.40.109.10">
    <property type="entry name" value="NADH Oxidase"/>
    <property type="match status" value="1"/>
</dbReference>
<dbReference type="SUPFAM" id="SSF55469">
    <property type="entry name" value="FMN-dependent nitroreductase-like"/>
    <property type="match status" value="1"/>
</dbReference>
<dbReference type="AlphaFoldDB" id="A0A011M5G4"/>
<name>A0A011M5G4_9PROT</name>
<dbReference type="Proteomes" id="UP000020218">
    <property type="component" value="Unassembled WGS sequence"/>
</dbReference>
<reference evidence="1" key="1">
    <citation type="submission" date="2014-02" db="EMBL/GenBank/DDBJ databases">
        <title>Expanding our view of genomic diversity in Candidatus Accumulibacter clades.</title>
        <authorList>
            <person name="Skennerton C.T."/>
            <person name="Barr J.J."/>
            <person name="Slater F.R."/>
            <person name="Bond P.L."/>
            <person name="Tyson G.W."/>
        </authorList>
    </citation>
    <scope>NUCLEOTIDE SEQUENCE [LARGE SCALE GENOMIC DNA]</scope>
</reference>
<evidence type="ECO:0000313" key="2">
    <source>
        <dbReference type="Proteomes" id="UP000020218"/>
    </source>
</evidence>
<comment type="caution">
    <text evidence="1">The sequence shown here is derived from an EMBL/GenBank/DDBJ whole genome shotgun (WGS) entry which is preliminary data.</text>
</comment>
<gene>
    <name evidence="1" type="ORF">AW08_03596</name>
</gene>
<organism evidence="1 2">
    <name type="scientific">Candidatus Accumulibacter adjunctus</name>
    <dbReference type="NCBI Taxonomy" id="1454001"/>
    <lineage>
        <taxon>Bacteria</taxon>
        <taxon>Pseudomonadati</taxon>
        <taxon>Pseudomonadota</taxon>
        <taxon>Betaproteobacteria</taxon>
        <taxon>Candidatus Accumulibacter</taxon>
    </lineage>
</organism>
<dbReference type="GO" id="GO:0016491">
    <property type="term" value="F:oxidoreductase activity"/>
    <property type="evidence" value="ECO:0007669"/>
    <property type="project" value="InterPro"/>
</dbReference>
<sequence length="357" mass="39001">MSLRGIPDWVDYLVRSGLHAPSADNSQPWRFVWDGHSLELFMHEERGKDGLGADHPANLMALGAVVENLSQAAGALGMPADALQTGDPTGTGCMARVVWDAAGLQPLGALPAGVQQRHTNRGPFATTALDPELLAAVAALQEAPVRVVIVTERQQRERWSALVRKASELRFQTEEIHRWLAGSLRFTPEEVARGDGLDVATLLLPPGGESLLRLSLDWRRMELLNRFGGCKLFAMLEAAMLKNCAALVVLTGPPAGFGVEVAAGRLLQRVWIALNEEGVAVHPYFVLPDQLYRLRRGRVAPEFVHEVRRIEAGVGELLASRNETVLMLLRVGVPRVADPARSRRLPLARSFSTLVSH</sequence>
<dbReference type="STRING" id="1454001.AW08_03596"/>
<dbReference type="InterPro" id="IPR000415">
    <property type="entry name" value="Nitroreductase-like"/>
</dbReference>
<evidence type="ECO:0000313" key="1">
    <source>
        <dbReference type="EMBL" id="EXI64848.1"/>
    </source>
</evidence>
<protein>
    <submittedName>
        <fullName evidence="1">Nitroreductase family protein</fullName>
    </submittedName>
</protein>
<dbReference type="PATRIC" id="fig|1454001.3.peg.3632"/>
<keyword evidence="2" id="KW-1185">Reference proteome</keyword>
<proteinExistence type="predicted"/>
<dbReference type="EMBL" id="JFAX01000032">
    <property type="protein sequence ID" value="EXI64848.1"/>
    <property type="molecule type" value="Genomic_DNA"/>
</dbReference>